<evidence type="ECO:0000313" key="2">
    <source>
        <dbReference type="EMBL" id="KAJ8389838.1"/>
    </source>
</evidence>
<feature type="compositionally biased region" description="Low complexity" evidence="1">
    <location>
        <begin position="55"/>
        <end position="65"/>
    </location>
</feature>
<feature type="region of interest" description="Disordered" evidence="1">
    <location>
        <begin position="22"/>
        <end position="114"/>
    </location>
</feature>
<sequence>MWQPITTRPSCEVGLRARGAYADCRPHHCPRNADGQRERTNEQQARGALEERRSAAASPESAAAAEVRRTTANGERHPVSVPQARSTEQIPERPGSCNLPLPAHASGPGVHFPL</sequence>
<dbReference type="EMBL" id="JAINUG010000177">
    <property type="protein sequence ID" value="KAJ8389838.1"/>
    <property type="molecule type" value="Genomic_DNA"/>
</dbReference>
<name>A0AAD7RTF3_9TELE</name>
<protein>
    <submittedName>
        <fullName evidence="2">Uncharacterized protein</fullName>
    </submittedName>
</protein>
<evidence type="ECO:0000256" key="1">
    <source>
        <dbReference type="SAM" id="MobiDB-lite"/>
    </source>
</evidence>
<evidence type="ECO:0000313" key="3">
    <source>
        <dbReference type="Proteomes" id="UP001221898"/>
    </source>
</evidence>
<reference evidence="2" key="1">
    <citation type="journal article" date="2023" name="Science">
        <title>Genome structures resolve the early diversification of teleost fishes.</title>
        <authorList>
            <person name="Parey E."/>
            <person name="Louis A."/>
            <person name="Montfort J."/>
            <person name="Bouchez O."/>
            <person name="Roques C."/>
            <person name="Iampietro C."/>
            <person name="Lluch J."/>
            <person name="Castinel A."/>
            <person name="Donnadieu C."/>
            <person name="Desvignes T."/>
            <person name="Floi Bucao C."/>
            <person name="Jouanno E."/>
            <person name="Wen M."/>
            <person name="Mejri S."/>
            <person name="Dirks R."/>
            <person name="Jansen H."/>
            <person name="Henkel C."/>
            <person name="Chen W.J."/>
            <person name="Zahm M."/>
            <person name="Cabau C."/>
            <person name="Klopp C."/>
            <person name="Thompson A.W."/>
            <person name="Robinson-Rechavi M."/>
            <person name="Braasch I."/>
            <person name="Lecointre G."/>
            <person name="Bobe J."/>
            <person name="Postlethwait J.H."/>
            <person name="Berthelot C."/>
            <person name="Roest Crollius H."/>
            <person name="Guiguen Y."/>
        </authorList>
    </citation>
    <scope>NUCLEOTIDE SEQUENCE</scope>
    <source>
        <strain evidence="2">NC1722</strain>
    </source>
</reference>
<dbReference type="AlphaFoldDB" id="A0AAD7RTF3"/>
<keyword evidence="3" id="KW-1185">Reference proteome</keyword>
<dbReference type="Proteomes" id="UP001221898">
    <property type="component" value="Unassembled WGS sequence"/>
</dbReference>
<proteinExistence type="predicted"/>
<feature type="compositionally biased region" description="Basic and acidic residues" evidence="1">
    <location>
        <begin position="66"/>
        <end position="78"/>
    </location>
</feature>
<accession>A0AAD7RTF3</accession>
<organism evidence="2 3">
    <name type="scientific">Aldrovandia affinis</name>
    <dbReference type="NCBI Taxonomy" id="143900"/>
    <lineage>
        <taxon>Eukaryota</taxon>
        <taxon>Metazoa</taxon>
        <taxon>Chordata</taxon>
        <taxon>Craniata</taxon>
        <taxon>Vertebrata</taxon>
        <taxon>Euteleostomi</taxon>
        <taxon>Actinopterygii</taxon>
        <taxon>Neopterygii</taxon>
        <taxon>Teleostei</taxon>
        <taxon>Notacanthiformes</taxon>
        <taxon>Halosauridae</taxon>
        <taxon>Aldrovandia</taxon>
    </lineage>
</organism>
<gene>
    <name evidence="2" type="ORF">AAFF_G00113070</name>
</gene>
<comment type="caution">
    <text evidence="2">The sequence shown here is derived from an EMBL/GenBank/DDBJ whole genome shotgun (WGS) entry which is preliminary data.</text>
</comment>